<dbReference type="GO" id="GO:0005794">
    <property type="term" value="C:Golgi apparatus"/>
    <property type="evidence" value="ECO:0007669"/>
    <property type="project" value="TreeGrafter"/>
</dbReference>
<feature type="compositionally biased region" description="Gly residues" evidence="5">
    <location>
        <begin position="515"/>
        <end position="524"/>
    </location>
</feature>
<dbReference type="EMBL" id="JANBQF010000024">
    <property type="protein sequence ID" value="KAJ2007525.1"/>
    <property type="molecule type" value="Genomic_DNA"/>
</dbReference>
<dbReference type="Proteomes" id="UP001150907">
    <property type="component" value="Unassembled WGS sequence"/>
</dbReference>
<dbReference type="OrthoDB" id="10253409at2759"/>
<comment type="caution">
    <text evidence="6">The sequence shown here is derived from an EMBL/GenBank/DDBJ whole genome shotgun (WGS) entry which is preliminary data.</text>
</comment>
<feature type="compositionally biased region" description="Low complexity" evidence="5">
    <location>
        <begin position="577"/>
        <end position="598"/>
    </location>
</feature>
<feature type="region of interest" description="Disordered" evidence="5">
    <location>
        <begin position="565"/>
        <end position="607"/>
    </location>
</feature>
<evidence type="ECO:0000256" key="4">
    <source>
        <dbReference type="ARBA" id="ARBA00023288"/>
    </source>
</evidence>
<gene>
    <name evidence="6" type="ORF">H4R26_000731</name>
</gene>
<dbReference type="AlphaFoldDB" id="A0A9W8ELU5"/>
<protein>
    <recommendedName>
        <fullName evidence="2">Dymeclin</fullName>
    </recommendedName>
</protein>
<dbReference type="PANTHER" id="PTHR12895:SF9">
    <property type="entry name" value="DYMECLIN"/>
    <property type="match status" value="1"/>
</dbReference>
<evidence type="ECO:0000256" key="2">
    <source>
        <dbReference type="ARBA" id="ARBA00015736"/>
    </source>
</evidence>
<dbReference type="GO" id="GO:0007030">
    <property type="term" value="P:Golgi organization"/>
    <property type="evidence" value="ECO:0007669"/>
    <property type="project" value="TreeGrafter"/>
</dbReference>
<sequence length="904" mass="98432">MSGAQAGRQAVPRIVVPPPEIQVPHMAKMAQQSTTKSKKPADTSLHSGGISRAQLNEPLSMPSPYSGGASATFTRSPASEHKRLPQLSSNKRIPPSTWDESLTAFMERFCSPHPLGLESLSVWHDEIAKMTVPDGQTRQVGHPWEQWCEAEGYIKHLALQLADNSPLTGNLNWAMFHFLVNMRCLKAVDFLSDVDSAVRNLQFILRIALKGLCLTLGSDRLTKVLADRPLSSGTIDLIAEKCGAMENGEVRAYAFRQTVADPSKLYRQVLHYIVLAVSRLDIRGSQSAYAFHQDLLAMLLDIVVPQRNPSPDEPAATNVFVCELLEVVGPANTFNVECSQAEMLTRSLLSVAVDSPSAPSAQGLVLSAYSYLFSRQSASMQSKQLEQQSLILLLLLVSQPVKATIGRKAVNPFMLALANIRDASEFGANRLDGFGALAQVPFPKLFAKLVAEMQSVEWTLLFQVLVSRNEAFRTYVLSRTDADTLVMPLLRRISMATALPISSSSTHTQQASKRSGGGDGGGSSGRKQGDNRHPSAALAHPKAAEHGASPYMPLATEPAIRGIEQPTYPRTAPPATSPAAKHSSGSTAAMATATASSGNPLTSSSPRSKVRLASLLPYAITVDNMPYVHLYLWLDVMLSLSSDAPFVEQLGRTPVEFWPSLPQPMHRQPLSHCIVAEAMRVFQLNIMQLKDSHIHRQSMGILSNILNETTNVSTAIAQKLVKLFDMIYKRYSKLASVPGGDVEELDVYTETLTALLAVFGRLINTNNPHFIYCLLQARDILGAFREDHGGPGPDGRTSAGIQRAVSVAAEVRVRIAYFHARISALPSGAQSKEILQLIESVVAVESGRSSGIRVDFVGGPQEDNDSQWTGFMLPMVWELLLSSSIATVDDMDATLLEEFERLVL</sequence>
<keyword evidence="3" id="KW-0519">Myristate</keyword>
<keyword evidence="4" id="KW-0449">Lipoprotein</keyword>
<evidence type="ECO:0000313" key="7">
    <source>
        <dbReference type="Proteomes" id="UP001150907"/>
    </source>
</evidence>
<dbReference type="InterPro" id="IPR019142">
    <property type="entry name" value="Dymeclin"/>
</dbReference>
<feature type="compositionally biased region" description="Polar residues" evidence="5">
    <location>
        <begin position="501"/>
        <end position="511"/>
    </location>
</feature>
<evidence type="ECO:0000256" key="1">
    <source>
        <dbReference type="ARBA" id="ARBA00010603"/>
    </source>
</evidence>
<feature type="region of interest" description="Disordered" evidence="5">
    <location>
        <begin position="1"/>
        <end position="95"/>
    </location>
</feature>
<comment type="similarity">
    <text evidence="1">Belongs to the dymeclin family.</text>
</comment>
<name>A0A9W8ELU5_9FUNG</name>
<organism evidence="6 7">
    <name type="scientific">Coemansia thaxteri</name>
    <dbReference type="NCBI Taxonomy" id="2663907"/>
    <lineage>
        <taxon>Eukaryota</taxon>
        <taxon>Fungi</taxon>
        <taxon>Fungi incertae sedis</taxon>
        <taxon>Zoopagomycota</taxon>
        <taxon>Kickxellomycotina</taxon>
        <taxon>Kickxellomycetes</taxon>
        <taxon>Kickxellales</taxon>
        <taxon>Kickxellaceae</taxon>
        <taxon>Coemansia</taxon>
    </lineage>
</organism>
<dbReference type="PANTHER" id="PTHR12895">
    <property type="entry name" value="DYMECLIN"/>
    <property type="match status" value="1"/>
</dbReference>
<dbReference type="Pfam" id="PF09742">
    <property type="entry name" value="Dymeclin"/>
    <property type="match status" value="2"/>
</dbReference>
<evidence type="ECO:0000256" key="3">
    <source>
        <dbReference type="ARBA" id="ARBA00022707"/>
    </source>
</evidence>
<accession>A0A9W8ELU5</accession>
<proteinExistence type="inferred from homology"/>
<feature type="region of interest" description="Disordered" evidence="5">
    <location>
        <begin position="501"/>
        <end position="550"/>
    </location>
</feature>
<evidence type="ECO:0000313" key="6">
    <source>
        <dbReference type="EMBL" id="KAJ2007525.1"/>
    </source>
</evidence>
<keyword evidence="7" id="KW-1185">Reference proteome</keyword>
<evidence type="ECO:0000256" key="5">
    <source>
        <dbReference type="SAM" id="MobiDB-lite"/>
    </source>
</evidence>
<reference evidence="6" key="1">
    <citation type="submission" date="2022-07" db="EMBL/GenBank/DDBJ databases">
        <title>Phylogenomic reconstructions and comparative analyses of Kickxellomycotina fungi.</title>
        <authorList>
            <person name="Reynolds N.K."/>
            <person name="Stajich J.E."/>
            <person name="Barry K."/>
            <person name="Grigoriev I.V."/>
            <person name="Crous P."/>
            <person name="Smith M.E."/>
        </authorList>
    </citation>
    <scope>NUCLEOTIDE SEQUENCE</scope>
    <source>
        <strain evidence="6">IMI 214461</strain>
    </source>
</reference>